<dbReference type="EMBL" id="QBML01000019">
    <property type="protein sequence ID" value="PZO39235.1"/>
    <property type="molecule type" value="Genomic_DNA"/>
</dbReference>
<name>A0A2W4XWZ8_9CYAN</name>
<dbReference type="AlphaFoldDB" id="A0A2W4XWZ8"/>
<evidence type="ECO:0000259" key="1">
    <source>
        <dbReference type="Pfam" id="PF00535"/>
    </source>
</evidence>
<gene>
    <name evidence="2" type="ORF">DCF19_14815</name>
</gene>
<dbReference type="InterPro" id="IPR001173">
    <property type="entry name" value="Glyco_trans_2-like"/>
</dbReference>
<proteinExistence type="predicted"/>
<dbReference type="Pfam" id="PF00535">
    <property type="entry name" value="Glycos_transf_2"/>
    <property type="match status" value="1"/>
</dbReference>
<comment type="caution">
    <text evidence="2">The sequence shown here is derived from an EMBL/GenBank/DDBJ whole genome shotgun (WGS) entry which is preliminary data.</text>
</comment>
<dbReference type="GO" id="GO:0016740">
    <property type="term" value="F:transferase activity"/>
    <property type="evidence" value="ECO:0007669"/>
    <property type="project" value="UniProtKB-KW"/>
</dbReference>
<protein>
    <submittedName>
        <fullName evidence="2">Glycosyltransferase family 2 protein</fullName>
    </submittedName>
</protein>
<evidence type="ECO:0000313" key="2">
    <source>
        <dbReference type="EMBL" id="PZO39235.1"/>
    </source>
</evidence>
<dbReference type="CDD" id="cd00761">
    <property type="entry name" value="Glyco_tranf_GTA_type"/>
    <property type="match status" value="1"/>
</dbReference>
<reference evidence="2 3" key="1">
    <citation type="submission" date="2018-04" db="EMBL/GenBank/DDBJ databases">
        <authorList>
            <person name="Go L.Y."/>
            <person name="Mitchell J.A."/>
        </authorList>
    </citation>
    <scope>NUCLEOTIDE SEQUENCE [LARGE SCALE GENOMIC DNA]</scope>
    <source>
        <strain evidence="2">ULC066bin1</strain>
    </source>
</reference>
<dbReference type="InterPro" id="IPR029044">
    <property type="entry name" value="Nucleotide-diphossugar_trans"/>
</dbReference>
<dbReference type="InterPro" id="IPR050834">
    <property type="entry name" value="Glycosyltransf_2"/>
</dbReference>
<accession>A0A2W4XWZ8</accession>
<reference evidence="2 3" key="2">
    <citation type="submission" date="2018-06" db="EMBL/GenBank/DDBJ databases">
        <title>Metagenomic assembly of (sub)arctic Cyanobacteria and their associated microbiome from non-axenic cultures.</title>
        <authorList>
            <person name="Baurain D."/>
        </authorList>
    </citation>
    <scope>NUCLEOTIDE SEQUENCE [LARGE SCALE GENOMIC DNA]</scope>
    <source>
        <strain evidence="2">ULC066bin1</strain>
    </source>
</reference>
<keyword evidence="2" id="KW-0808">Transferase</keyword>
<dbReference type="PANTHER" id="PTHR43685:SF2">
    <property type="entry name" value="GLYCOSYLTRANSFERASE 2-LIKE DOMAIN-CONTAINING PROTEIN"/>
    <property type="match status" value="1"/>
</dbReference>
<evidence type="ECO:0000313" key="3">
    <source>
        <dbReference type="Proteomes" id="UP000249467"/>
    </source>
</evidence>
<dbReference type="SUPFAM" id="SSF53448">
    <property type="entry name" value="Nucleotide-diphospho-sugar transferases"/>
    <property type="match status" value="1"/>
</dbReference>
<dbReference type="Proteomes" id="UP000249467">
    <property type="component" value="Unassembled WGS sequence"/>
</dbReference>
<sequence length="330" mass="38367">MTKNIKTTCLINSFNYKDYVGEAIESALSQTHPFDEIIVVDDASTDGSSAILQELYGQSSNVKIIIHEQNQGQLAATTTGFLQSTGDIIFFLDADDIYHQQYLETALKIYNSNPICGFLSCHMENFKWNEDAYRGPKQSQISEYKKYTQDRGYSLIITIEEHLFVGNPMSGNSIRRNYLSKILPCTCIDDYRMWADNCIVFGSSIFGARKFFVDLPFVGYRRHENNESNNSFYLDRFKFYQNQVATIRLFTFWIGKMNLDISQISRLAPYEFKTIDYPTWELFFIYLKIMLRNPSSVPFVPQWRLSKLHGLSMMLKHMITRHKRSSLLSN</sequence>
<feature type="domain" description="Glycosyltransferase 2-like" evidence="1">
    <location>
        <begin position="10"/>
        <end position="135"/>
    </location>
</feature>
<dbReference type="Gene3D" id="3.90.550.10">
    <property type="entry name" value="Spore Coat Polysaccharide Biosynthesis Protein SpsA, Chain A"/>
    <property type="match status" value="1"/>
</dbReference>
<organism evidence="2 3">
    <name type="scientific">Pseudanabaena frigida</name>
    <dbReference type="NCBI Taxonomy" id="945775"/>
    <lineage>
        <taxon>Bacteria</taxon>
        <taxon>Bacillati</taxon>
        <taxon>Cyanobacteriota</taxon>
        <taxon>Cyanophyceae</taxon>
        <taxon>Pseudanabaenales</taxon>
        <taxon>Pseudanabaenaceae</taxon>
        <taxon>Pseudanabaena</taxon>
    </lineage>
</organism>
<dbReference type="PANTHER" id="PTHR43685">
    <property type="entry name" value="GLYCOSYLTRANSFERASE"/>
    <property type="match status" value="1"/>
</dbReference>